<dbReference type="Proteomes" id="UP000028999">
    <property type="component" value="Unassembled WGS sequence"/>
</dbReference>
<dbReference type="PaxDb" id="3708-A0A078HMM1"/>
<dbReference type="Gramene" id="CDY39122">
    <property type="protein sequence ID" value="CDY39122"/>
    <property type="gene ID" value="GSBRNA2T00067290001"/>
</dbReference>
<dbReference type="AlphaFoldDB" id="A0A078HMM1"/>
<organism evidence="1 2">
    <name type="scientific">Brassica napus</name>
    <name type="common">Rape</name>
    <dbReference type="NCBI Taxonomy" id="3708"/>
    <lineage>
        <taxon>Eukaryota</taxon>
        <taxon>Viridiplantae</taxon>
        <taxon>Streptophyta</taxon>
        <taxon>Embryophyta</taxon>
        <taxon>Tracheophyta</taxon>
        <taxon>Spermatophyta</taxon>
        <taxon>Magnoliopsida</taxon>
        <taxon>eudicotyledons</taxon>
        <taxon>Gunneridae</taxon>
        <taxon>Pentapetalae</taxon>
        <taxon>rosids</taxon>
        <taxon>malvids</taxon>
        <taxon>Brassicales</taxon>
        <taxon>Brassicaceae</taxon>
        <taxon>Brassiceae</taxon>
        <taxon>Brassica</taxon>
    </lineage>
</organism>
<evidence type="ECO:0000313" key="1">
    <source>
        <dbReference type="EMBL" id="CDY39122.1"/>
    </source>
</evidence>
<gene>
    <name evidence="1" type="primary">BnaA01g29340D</name>
    <name evidence="1" type="ORF">GSBRNA2T00067290001</name>
</gene>
<name>A0A078HMM1_BRANA</name>
<dbReference type="EMBL" id="LK032440">
    <property type="protein sequence ID" value="CDY39122.1"/>
    <property type="molecule type" value="Genomic_DNA"/>
</dbReference>
<proteinExistence type="predicted"/>
<sequence>MQGRLTARATNVALFQFAISSSQKNFTFQE</sequence>
<evidence type="ECO:0000313" key="2">
    <source>
        <dbReference type="Proteomes" id="UP000028999"/>
    </source>
</evidence>
<protein>
    <submittedName>
        <fullName evidence="1">BnaA01g29340D protein</fullName>
    </submittedName>
</protein>
<reference evidence="1 2" key="1">
    <citation type="journal article" date="2014" name="Science">
        <title>Plant genetics. Early allopolyploid evolution in the post-Neolithic Brassica napus oilseed genome.</title>
        <authorList>
            <person name="Chalhoub B."/>
            <person name="Denoeud F."/>
            <person name="Liu S."/>
            <person name="Parkin I.A."/>
            <person name="Tang H."/>
            <person name="Wang X."/>
            <person name="Chiquet J."/>
            <person name="Belcram H."/>
            <person name="Tong C."/>
            <person name="Samans B."/>
            <person name="Correa M."/>
            <person name="Da Silva C."/>
            <person name="Just J."/>
            <person name="Falentin C."/>
            <person name="Koh C.S."/>
            <person name="Le Clainche I."/>
            <person name="Bernard M."/>
            <person name="Bento P."/>
            <person name="Noel B."/>
            <person name="Labadie K."/>
            <person name="Alberti A."/>
            <person name="Charles M."/>
            <person name="Arnaud D."/>
            <person name="Guo H."/>
            <person name="Daviaud C."/>
            <person name="Alamery S."/>
            <person name="Jabbari K."/>
            <person name="Zhao M."/>
            <person name="Edger P.P."/>
            <person name="Chelaifa H."/>
            <person name="Tack D."/>
            <person name="Lassalle G."/>
            <person name="Mestiri I."/>
            <person name="Schnel N."/>
            <person name="Le Paslier M.C."/>
            <person name="Fan G."/>
            <person name="Renault V."/>
            <person name="Bayer P.E."/>
            <person name="Golicz A.A."/>
            <person name="Manoli S."/>
            <person name="Lee T.H."/>
            <person name="Thi V.H."/>
            <person name="Chalabi S."/>
            <person name="Hu Q."/>
            <person name="Fan C."/>
            <person name="Tollenaere R."/>
            <person name="Lu Y."/>
            <person name="Battail C."/>
            <person name="Shen J."/>
            <person name="Sidebottom C.H."/>
            <person name="Wang X."/>
            <person name="Canaguier A."/>
            <person name="Chauveau A."/>
            <person name="Berard A."/>
            <person name="Deniot G."/>
            <person name="Guan M."/>
            <person name="Liu Z."/>
            <person name="Sun F."/>
            <person name="Lim Y.P."/>
            <person name="Lyons E."/>
            <person name="Town C.D."/>
            <person name="Bancroft I."/>
            <person name="Wang X."/>
            <person name="Meng J."/>
            <person name="Ma J."/>
            <person name="Pires J.C."/>
            <person name="King G.J."/>
            <person name="Brunel D."/>
            <person name="Delourme R."/>
            <person name="Renard M."/>
            <person name="Aury J.M."/>
            <person name="Adams K.L."/>
            <person name="Batley J."/>
            <person name="Snowdon R.J."/>
            <person name="Tost J."/>
            <person name="Edwards D."/>
            <person name="Zhou Y."/>
            <person name="Hua W."/>
            <person name="Sharpe A.G."/>
            <person name="Paterson A.H."/>
            <person name="Guan C."/>
            <person name="Wincker P."/>
        </authorList>
    </citation>
    <scope>NUCLEOTIDE SEQUENCE [LARGE SCALE GENOMIC DNA]</scope>
    <source>
        <strain evidence="2">cv. Darmor-bzh</strain>
    </source>
</reference>
<accession>A0A078HMM1</accession>
<keyword evidence="2" id="KW-1185">Reference proteome</keyword>